<dbReference type="PANTHER" id="PTHR30005">
    <property type="entry name" value="EXOPOLYPHOSPHATASE"/>
    <property type="match status" value="1"/>
</dbReference>
<dbReference type="CDD" id="cd24054">
    <property type="entry name" value="ASKHA_NBD_AaPPX-GppA_MtPPX2-like"/>
    <property type="match status" value="1"/>
</dbReference>
<keyword evidence="3" id="KW-1185">Reference proteome</keyword>
<name>A0A2N3PJ16_9HELI</name>
<dbReference type="Pfam" id="PF02541">
    <property type="entry name" value="Ppx-GppA"/>
    <property type="match status" value="1"/>
</dbReference>
<comment type="caution">
    <text evidence="2">The sequence shown here is derived from an EMBL/GenBank/DDBJ whole genome shotgun (WGS) entry which is preliminary data.</text>
</comment>
<dbReference type="OrthoDB" id="9793035at2"/>
<accession>A0A2N3PJ16</accession>
<dbReference type="Proteomes" id="UP000233350">
    <property type="component" value="Unassembled WGS sequence"/>
</dbReference>
<dbReference type="Gene3D" id="3.30.420.150">
    <property type="entry name" value="Exopolyphosphatase. Domain 2"/>
    <property type="match status" value="1"/>
</dbReference>
<evidence type="ECO:0000313" key="2">
    <source>
        <dbReference type="EMBL" id="PKT81038.1"/>
    </source>
</evidence>
<dbReference type="AlphaFoldDB" id="A0A2N3PJ16"/>
<dbReference type="GO" id="GO:0016462">
    <property type="term" value="F:pyrophosphatase activity"/>
    <property type="evidence" value="ECO:0007669"/>
    <property type="project" value="TreeGrafter"/>
</dbReference>
<feature type="domain" description="Ppx/GppA phosphatase N-terminal" evidence="1">
    <location>
        <begin position="21"/>
        <end position="307"/>
    </location>
</feature>
<dbReference type="Gene3D" id="3.30.420.40">
    <property type="match status" value="1"/>
</dbReference>
<dbReference type="InterPro" id="IPR043129">
    <property type="entry name" value="ATPase_NBD"/>
</dbReference>
<dbReference type="PANTHER" id="PTHR30005:SF0">
    <property type="entry name" value="RETROGRADE REGULATION PROTEIN 2"/>
    <property type="match status" value="1"/>
</dbReference>
<dbReference type="SUPFAM" id="SSF53067">
    <property type="entry name" value="Actin-like ATPase domain"/>
    <property type="match status" value="2"/>
</dbReference>
<evidence type="ECO:0000313" key="3">
    <source>
        <dbReference type="Proteomes" id="UP000233350"/>
    </source>
</evidence>
<reference evidence="2 3" key="1">
    <citation type="submission" date="2016-07" db="EMBL/GenBank/DDBJ databases">
        <title>Detection of Helicobacter winghamensis from caecal content of red fox (Vulpes vulpes).</title>
        <authorList>
            <person name="Zanoni R.G."/>
            <person name="Florio D."/>
            <person name="Caffara M."/>
            <person name="Renzi M."/>
            <person name="Parisi A."/>
            <person name="Pasquali F."/>
            <person name="Manfreda G."/>
        </authorList>
    </citation>
    <scope>NUCLEOTIDE SEQUENCE [LARGE SCALE GENOMIC DNA]</scope>
    <source>
        <strain evidence="2 3">295_13</strain>
    </source>
</reference>
<sequence>MMEIIGIDLGSNSLRGVRMKVIENSNDREFVVLKEWDCTVRTAEGLETSGEICKAAVCRIVDGLLQMCQSLEIASADKVVALTTQAMRKARNKEAVLQEIFEKSGIRFRVVNGEMEAKITTLAPKIALEKLKVQNPKYDKDCFLLIDMGGASSEFVVCGVEMELAKSFEIGIVSAKDRFKSVENLKARKDEFLREIVEFVESCKKKGAIPKFLVANSGTPTLVCAFKLGLDQYDSKAVFGKTLVRDDFEAMLQEFLRLDKESQIARFGEFKADVVPFGIALFTCFMEALGFKECLVVDEGLREGAVIAFVLGFLKF</sequence>
<protein>
    <submittedName>
        <fullName evidence="2">Phosphatase</fullName>
    </submittedName>
</protein>
<dbReference type="EMBL" id="MBPK01000032">
    <property type="protein sequence ID" value="PKT81038.1"/>
    <property type="molecule type" value="Genomic_DNA"/>
</dbReference>
<evidence type="ECO:0000259" key="1">
    <source>
        <dbReference type="Pfam" id="PF02541"/>
    </source>
</evidence>
<dbReference type="STRING" id="556267.HWAG_00280"/>
<dbReference type="InterPro" id="IPR003695">
    <property type="entry name" value="Ppx_GppA_N"/>
</dbReference>
<proteinExistence type="predicted"/>
<organism evidence="2 3">
    <name type="scientific">Helicobacter winghamensis</name>
    <dbReference type="NCBI Taxonomy" id="157268"/>
    <lineage>
        <taxon>Bacteria</taxon>
        <taxon>Pseudomonadati</taxon>
        <taxon>Campylobacterota</taxon>
        <taxon>Epsilonproteobacteria</taxon>
        <taxon>Campylobacterales</taxon>
        <taxon>Helicobacteraceae</taxon>
        <taxon>Helicobacter</taxon>
    </lineage>
</organism>
<gene>
    <name evidence="2" type="ORF">BCM31_04435</name>
</gene>
<dbReference type="InterPro" id="IPR050273">
    <property type="entry name" value="GppA/Ppx_hydrolase"/>
</dbReference>